<evidence type="ECO:0008006" key="4">
    <source>
        <dbReference type="Google" id="ProtNLM"/>
    </source>
</evidence>
<dbReference type="PANTHER" id="PTHR34846">
    <property type="entry name" value="4-CARBOXYMUCONOLACTONE DECARBOXYLASE FAMILY PROTEIN (AFU_ORTHOLOGUE AFUA_6G11590)"/>
    <property type="match status" value="1"/>
</dbReference>
<dbReference type="AlphaFoldDB" id="A0A5M3MCY6"/>
<reference evidence="3" key="1">
    <citation type="journal article" date="2012" name="Science">
        <title>The Paleozoic origin of enzymatic lignin decomposition reconstructed from 31 fungal genomes.</title>
        <authorList>
            <person name="Floudas D."/>
            <person name="Binder M."/>
            <person name="Riley R."/>
            <person name="Barry K."/>
            <person name="Blanchette R.A."/>
            <person name="Henrissat B."/>
            <person name="Martinez A.T."/>
            <person name="Otillar R."/>
            <person name="Spatafora J.W."/>
            <person name="Yadav J.S."/>
            <person name="Aerts A."/>
            <person name="Benoit I."/>
            <person name="Boyd A."/>
            <person name="Carlson A."/>
            <person name="Copeland A."/>
            <person name="Coutinho P.M."/>
            <person name="de Vries R.P."/>
            <person name="Ferreira P."/>
            <person name="Findley K."/>
            <person name="Foster B."/>
            <person name="Gaskell J."/>
            <person name="Glotzer D."/>
            <person name="Gorecki P."/>
            <person name="Heitman J."/>
            <person name="Hesse C."/>
            <person name="Hori C."/>
            <person name="Igarashi K."/>
            <person name="Jurgens J.A."/>
            <person name="Kallen N."/>
            <person name="Kersten P."/>
            <person name="Kohler A."/>
            <person name="Kuees U."/>
            <person name="Kumar T.K.A."/>
            <person name="Kuo A."/>
            <person name="LaButti K."/>
            <person name="Larrondo L.F."/>
            <person name="Lindquist E."/>
            <person name="Ling A."/>
            <person name="Lombard V."/>
            <person name="Lucas S."/>
            <person name="Lundell T."/>
            <person name="Martin R."/>
            <person name="McLaughlin D.J."/>
            <person name="Morgenstern I."/>
            <person name="Morin E."/>
            <person name="Murat C."/>
            <person name="Nagy L.G."/>
            <person name="Nolan M."/>
            <person name="Ohm R.A."/>
            <person name="Patyshakuliyeva A."/>
            <person name="Rokas A."/>
            <person name="Ruiz-Duenas F.J."/>
            <person name="Sabat G."/>
            <person name="Salamov A."/>
            <person name="Samejima M."/>
            <person name="Schmutz J."/>
            <person name="Slot J.C."/>
            <person name="St John F."/>
            <person name="Stenlid J."/>
            <person name="Sun H."/>
            <person name="Sun S."/>
            <person name="Syed K."/>
            <person name="Tsang A."/>
            <person name="Wiebenga A."/>
            <person name="Young D."/>
            <person name="Pisabarro A."/>
            <person name="Eastwood D.C."/>
            <person name="Martin F."/>
            <person name="Cullen D."/>
            <person name="Grigoriev I.V."/>
            <person name="Hibbett D.S."/>
        </authorList>
    </citation>
    <scope>NUCLEOTIDE SEQUENCE [LARGE SCALE GENOMIC DNA]</scope>
    <source>
        <strain evidence="3">RWD-64-598 SS2</strain>
    </source>
</reference>
<dbReference type="OrthoDB" id="9998495at2759"/>
<evidence type="ECO:0000313" key="2">
    <source>
        <dbReference type="EMBL" id="EIW77112.1"/>
    </source>
</evidence>
<accession>A0A5M3MCY6</accession>
<dbReference type="Gene3D" id="1.20.1290.10">
    <property type="entry name" value="AhpD-like"/>
    <property type="match status" value="1"/>
</dbReference>
<dbReference type="Proteomes" id="UP000053558">
    <property type="component" value="Unassembled WGS sequence"/>
</dbReference>
<dbReference type="RefSeq" id="XP_007772555.1">
    <property type="nucleotide sequence ID" value="XM_007774365.1"/>
</dbReference>
<protein>
    <recommendedName>
        <fullName evidence="4">4-carboxymuconolactone decarboxylase</fullName>
    </recommendedName>
</protein>
<evidence type="ECO:0000256" key="1">
    <source>
        <dbReference type="SAM" id="MobiDB-lite"/>
    </source>
</evidence>
<dbReference type="GeneID" id="19205925"/>
<dbReference type="PANTHER" id="PTHR34846:SF11">
    <property type="entry name" value="4-CARBOXYMUCONOLACTONE DECARBOXYLASE FAMILY PROTEIN (AFU_ORTHOLOGUE AFUA_6G11590)"/>
    <property type="match status" value="1"/>
</dbReference>
<feature type="region of interest" description="Disordered" evidence="1">
    <location>
        <begin position="43"/>
        <end position="62"/>
    </location>
</feature>
<feature type="region of interest" description="Disordered" evidence="1">
    <location>
        <begin position="1"/>
        <end position="38"/>
    </location>
</feature>
<feature type="compositionally biased region" description="Pro residues" evidence="1">
    <location>
        <begin position="49"/>
        <end position="58"/>
    </location>
</feature>
<dbReference type="SUPFAM" id="SSF69118">
    <property type="entry name" value="AhpD-like"/>
    <property type="match status" value="1"/>
</dbReference>
<keyword evidence="3" id="KW-1185">Reference proteome</keyword>
<gene>
    <name evidence="2" type="ORF">CONPUDRAFT_168125</name>
</gene>
<name>A0A5M3MCY6_CONPW</name>
<proteinExistence type="predicted"/>
<evidence type="ECO:0000313" key="3">
    <source>
        <dbReference type="Proteomes" id="UP000053558"/>
    </source>
</evidence>
<dbReference type="EMBL" id="JH711584">
    <property type="protein sequence ID" value="EIW77112.1"/>
    <property type="molecule type" value="Genomic_DNA"/>
</dbReference>
<dbReference type="KEGG" id="cput:CONPUDRAFT_168125"/>
<sequence length="290" mass="31824">MDIKHGHPPPTIVGTTLDRSSQSSPLMSPSIPAESNDTLELGSSIRIPPIDPSNPPPQLSNDPTFTSALSATLARRRTQGGLNALDQTLLYSPVLTQGWNGLLGAVRTGCTLSDDLRELAICRVAVLNRAKFEWIQHARLLKEAWIKRMKSDRSGIGGEGVIGLANAEAELEKGADEVLRLVEQAPVHVLGTLAEYESARLHWEDRGRKVALDEKALAVLAYTDAMTRNVVVPEAIWRQLKDAFADEEERRDRLLVEITGTVAAYNCVSRFLVALDVAGMERWDVETEAK</sequence>
<feature type="compositionally biased region" description="Low complexity" evidence="1">
    <location>
        <begin position="20"/>
        <end position="32"/>
    </location>
</feature>
<comment type="caution">
    <text evidence="2">The sequence shown here is derived from an EMBL/GenBank/DDBJ whole genome shotgun (WGS) entry which is preliminary data.</text>
</comment>
<organism evidence="2 3">
    <name type="scientific">Coniophora puteana (strain RWD-64-598)</name>
    <name type="common">Brown rot fungus</name>
    <dbReference type="NCBI Taxonomy" id="741705"/>
    <lineage>
        <taxon>Eukaryota</taxon>
        <taxon>Fungi</taxon>
        <taxon>Dikarya</taxon>
        <taxon>Basidiomycota</taxon>
        <taxon>Agaricomycotina</taxon>
        <taxon>Agaricomycetes</taxon>
        <taxon>Agaricomycetidae</taxon>
        <taxon>Boletales</taxon>
        <taxon>Coniophorineae</taxon>
        <taxon>Coniophoraceae</taxon>
        <taxon>Coniophora</taxon>
    </lineage>
</organism>
<dbReference type="InterPro" id="IPR029032">
    <property type="entry name" value="AhpD-like"/>
</dbReference>